<accession>A0A540VDQ5</accession>
<dbReference type="PROSITE" id="PS51257">
    <property type="entry name" value="PROKAR_LIPOPROTEIN"/>
    <property type="match status" value="1"/>
</dbReference>
<evidence type="ECO:0000256" key="2">
    <source>
        <dbReference type="SAM" id="SignalP"/>
    </source>
</evidence>
<dbReference type="PROSITE" id="PS51318">
    <property type="entry name" value="TAT"/>
    <property type="match status" value="1"/>
</dbReference>
<keyword evidence="4" id="KW-1185">Reference proteome</keyword>
<dbReference type="EMBL" id="VIGC01000019">
    <property type="protein sequence ID" value="TQE94867.1"/>
    <property type="molecule type" value="Genomic_DNA"/>
</dbReference>
<feature type="chain" id="PRO_5021908317" evidence="2">
    <location>
        <begin position="30"/>
        <end position="270"/>
    </location>
</feature>
<dbReference type="Proteomes" id="UP000317371">
    <property type="component" value="Unassembled WGS sequence"/>
</dbReference>
<keyword evidence="2" id="KW-0732">Signal</keyword>
<evidence type="ECO:0000256" key="1">
    <source>
        <dbReference type="SAM" id="MobiDB-lite"/>
    </source>
</evidence>
<organism evidence="3 4">
    <name type="scientific">Litorilinea aerophila</name>
    <dbReference type="NCBI Taxonomy" id="1204385"/>
    <lineage>
        <taxon>Bacteria</taxon>
        <taxon>Bacillati</taxon>
        <taxon>Chloroflexota</taxon>
        <taxon>Caldilineae</taxon>
        <taxon>Caldilineales</taxon>
        <taxon>Caldilineaceae</taxon>
        <taxon>Litorilinea</taxon>
    </lineage>
</organism>
<protein>
    <submittedName>
        <fullName evidence="3">Uncharacterized protein</fullName>
    </submittedName>
</protein>
<name>A0A540VDQ5_9CHLR</name>
<sequence length="270" mass="29866">MNRNMQQGPNRPSFSRRPFLMGLAGAFMAGCLAPLPDSGAPATTSPTPADVSSADVDETPPWTMVELITDGRQTFLAQIQAEIQQMGTPQHHCFREWTLGGHLWQGEELVYADRRILFLQAARAGGRSAIRLTDDSSGKWTETALEAILPEPAEETPPADAAIQFVRARRQPDGKWAFDVTLRHEDRGWDDYADGWHVATVEGEILGTRVLLHPHEQEQPFTRSLGPISIPPQVQQVVIRSHDLVSGYTAETVLVPLGQAANEARYLVER</sequence>
<proteinExistence type="predicted"/>
<dbReference type="InParanoid" id="A0A540VDQ5"/>
<dbReference type="InterPro" id="IPR006311">
    <property type="entry name" value="TAT_signal"/>
</dbReference>
<reference evidence="3 4" key="1">
    <citation type="submission" date="2019-06" db="EMBL/GenBank/DDBJ databases">
        <title>Genome sequence of Litorilinea aerophila BAA-2444.</title>
        <authorList>
            <person name="Maclea K.S."/>
            <person name="Maurais E.G."/>
            <person name="Iannazzi L.C."/>
        </authorList>
    </citation>
    <scope>NUCLEOTIDE SEQUENCE [LARGE SCALE GENOMIC DNA]</scope>
    <source>
        <strain evidence="3 4">ATCC BAA-2444</strain>
    </source>
</reference>
<evidence type="ECO:0000313" key="4">
    <source>
        <dbReference type="Proteomes" id="UP000317371"/>
    </source>
</evidence>
<evidence type="ECO:0000313" key="3">
    <source>
        <dbReference type="EMBL" id="TQE94867.1"/>
    </source>
</evidence>
<dbReference type="OrthoDB" id="573055at2"/>
<comment type="caution">
    <text evidence="3">The sequence shown here is derived from an EMBL/GenBank/DDBJ whole genome shotgun (WGS) entry which is preliminary data.</text>
</comment>
<gene>
    <name evidence="3" type="ORF">FKZ61_14725</name>
</gene>
<feature type="signal peptide" evidence="2">
    <location>
        <begin position="1"/>
        <end position="29"/>
    </location>
</feature>
<dbReference type="RefSeq" id="WP_141610909.1">
    <property type="nucleotide sequence ID" value="NZ_VIGC02000019.1"/>
</dbReference>
<dbReference type="AlphaFoldDB" id="A0A540VDQ5"/>
<feature type="region of interest" description="Disordered" evidence="1">
    <location>
        <begin position="38"/>
        <end position="58"/>
    </location>
</feature>